<protein>
    <recommendedName>
        <fullName evidence="1">Glutathione S-transferase UstS-like C-terminal domain-containing protein</fullName>
    </recommendedName>
</protein>
<evidence type="ECO:0000259" key="1">
    <source>
        <dbReference type="Pfam" id="PF22041"/>
    </source>
</evidence>
<dbReference type="EMBL" id="JAAOAR010000050">
    <property type="protein sequence ID" value="KAF5605582.1"/>
    <property type="molecule type" value="Genomic_DNA"/>
</dbReference>
<accession>A0A8H5UZU0</accession>
<dbReference type="Pfam" id="PF22041">
    <property type="entry name" value="GST_C_7"/>
    <property type="match status" value="1"/>
</dbReference>
<comment type="caution">
    <text evidence="2">The sequence shown here is derived from an EMBL/GenBank/DDBJ whole genome shotgun (WGS) entry which is preliminary data.</text>
</comment>
<dbReference type="InterPro" id="IPR054416">
    <property type="entry name" value="GST_UstS-like_C"/>
</dbReference>
<keyword evidence="3" id="KW-1185">Reference proteome</keyword>
<gene>
    <name evidence="2" type="ORF">FPANT_1157</name>
</gene>
<feature type="domain" description="Glutathione S-transferase UstS-like C-terminal" evidence="1">
    <location>
        <begin position="102"/>
        <end position="191"/>
    </location>
</feature>
<dbReference type="Proteomes" id="UP000544095">
    <property type="component" value="Unassembled WGS sequence"/>
</dbReference>
<organism evidence="2 3">
    <name type="scientific">Fusarium pseudoanthophilum</name>
    <dbReference type="NCBI Taxonomy" id="48495"/>
    <lineage>
        <taxon>Eukaryota</taxon>
        <taxon>Fungi</taxon>
        <taxon>Dikarya</taxon>
        <taxon>Ascomycota</taxon>
        <taxon>Pezizomycotina</taxon>
        <taxon>Sordariomycetes</taxon>
        <taxon>Hypocreomycetidae</taxon>
        <taxon>Hypocreales</taxon>
        <taxon>Nectriaceae</taxon>
        <taxon>Fusarium</taxon>
        <taxon>Fusarium fujikuroi species complex</taxon>
    </lineage>
</organism>
<reference evidence="2 3" key="1">
    <citation type="submission" date="2020-05" db="EMBL/GenBank/DDBJ databases">
        <title>Identification and distribution of gene clusters putatively required for synthesis of sphingolipid metabolism inhibitors in phylogenetically diverse species of the filamentous fungus Fusarium.</title>
        <authorList>
            <person name="Kim H.-S."/>
            <person name="Busman M."/>
            <person name="Brown D.W."/>
            <person name="Divon H."/>
            <person name="Uhlig S."/>
            <person name="Proctor R.H."/>
        </authorList>
    </citation>
    <scope>NUCLEOTIDE SEQUENCE [LARGE SCALE GENOMIC DNA]</scope>
    <source>
        <strain evidence="2 3">NRRL 25211</strain>
    </source>
</reference>
<name>A0A8H5UZU0_9HYPO</name>
<evidence type="ECO:0000313" key="3">
    <source>
        <dbReference type="Proteomes" id="UP000544095"/>
    </source>
</evidence>
<sequence>MAARLVLNYKALPYTTEWLDFSNLSTYMKPHVEPNEPPLSPHTIPCILLHEGETTRGVMGSKSIAEELEKNFSSPSLQFDSEESARVEELAEKLLISSRPLWAHLLPKKVLVPSDRQYYADTRSERFGMSLGLYYSENVSQQLWYQLDAMCHEIAEALAETPGPFLMNYHPSYADFTVVALHRFFSCVDETMSDHFYSAEPQLLKFVMNGYMAVALVWMFFDSDSQVPPSHEESGALKGEGAAGALNIKHNLALFFPSHTSWLCILNHRKSKMSAIKRTAPPAMQAASASSKRPRQETDEPGLHVIFVAVSHHNDIGEEGHDCRIPCDPALGSFEAGDVLGSLTPQRLQELEVDLGPGLVSNIGPKETQTNGLLDLSPRLARSQKFKPKLIQPVWNDRVVLLHQQVLTMLCAERTQRVTVEYCTLDWITRLIKKGGNALADQFCDHNRPIVFYIPLEPKDWSLHPKVRSLYEAIDALKHLFNNVSVYPTHHESWNYGFKIPDIKALDCIATKDSTPEPYSHRPKTCVGTGPCGLDETQGSSQFVRFALSDRKDYIHHIKAPNYNKSIHDQPFTQESDTVKRVIHQQCFPSVSEWGYIRVFMVGNRIIARSFTSSDQRNVQSTSTLRSDCHFDFRADGLRVPDADPEVTERQKAKMEELDNFCKWWQHQLTTHNPELFESLKVGCILRIGLTEASLDGKFFIVSVQRWFASPFFSMDLTAKPFDQFCKAFGEQFARVYGSFAAADVPDI</sequence>
<evidence type="ECO:0000313" key="2">
    <source>
        <dbReference type="EMBL" id="KAF5605582.1"/>
    </source>
</evidence>
<dbReference type="Gene3D" id="1.20.1050.10">
    <property type="match status" value="1"/>
</dbReference>
<proteinExistence type="predicted"/>
<dbReference type="Gene3D" id="3.40.30.10">
    <property type="entry name" value="Glutaredoxin"/>
    <property type="match status" value="1"/>
</dbReference>
<dbReference type="AlphaFoldDB" id="A0A8H5UZU0"/>